<dbReference type="AlphaFoldDB" id="A0A0A9BHP0"/>
<name>A0A0A9BHP0_ARUDO</name>
<accession>A0A0A9BHP0</accession>
<dbReference type="EMBL" id="GBRH01237160">
    <property type="protein sequence ID" value="JAD60735.1"/>
    <property type="molecule type" value="Transcribed_RNA"/>
</dbReference>
<reference evidence="1" key="2">
    <citation type="journal article" date="2015" name="Data Brief">
        <title>Shoot transcriptome of the giant reed, Arundo donax.</title>
        <authorList>
            <person name="Barrero R.A."/>
            <person name="Guerrero F.D."/>
            <person name="Moolhuijzen P."/>
            <person name="Goolsby J.A."/>
            <person name="Tidwell J."/>
            <person name="Bellgard S.E."/>
            <person name="Bellgard M.I."/>
        </authorList>
    </citation>
    <scope>NUCLEOTIDE SEQUENCE</scope>
    <source>
        <tissue evidence="1">Shoot tissue taken approximately 20 cm above the soil surface</tissue>
    </source>
</reference>
<organism evidence="1">
    <name type="scientific">Arundo donax</name>
    <name type="common">Giant reed</name>
    <name type="synonym">Donax arundinaceus</name>
    <dbReference type="NCBI Taxonomy" id="35708"/>
    <lineage>
        <taxon>Eukaryota</taxon>
        <taxon>Viridiplantae</taxon>
        <taxon>Streptophyta</taxon>
        <taxon>Embryophyta</taxon>
        <taxon>Tracheophyta</taxon>
        <taxon>Spermatophyta</taxon>
        <taxon>Magnoliopsida</taxon>
        <taxon>Liliopsida</taxon>
        <taxon>Poales</taxon>
        <taxon>Poaceae</taxon>
        <taxon>PACMAD clade</taxon>
        <taxon>Arundinoideae</taxon>
        <taxon>Arundineae</taxon>
        <taxon>Arundo</taxon>
    </lineage>
</organism>
<evidence type="ECO:0000313" key="1">
    <source>
        <dbReference type="EMBL" id="JAD60735.1"/>
    </source>
</evidence>
<protein>
    <submittedName>
        <fullName evidence="1">Uncharacterized protein</fullName>
    </submittedName>
</protein>
<reference evidence="1" key="1">
    <citation type="submission" date="2014-09" db="EMBL/GenBank/DDBJ databases">
        <authorList>
            <person name="Magalhaes I.L.F."/>
            <person name="Oliveira U."/>
            <person name="Santos F.R."/>
            <person name="Vidigal T.H.D.A."/>
            <person name="Brescovit A.D."/>
            <person name="Santos A.J."/>
        </authorList>
    </citation>
    <scope>NUCLEOTIDE SEQUENCE</scope>
    <source>
        <tissue evidence="1">Shoot tissue taken approximately 20 cm above the soil surface</tissue>
    </source>
</reference>
<proteinExistence type="predicted"/>
<sequence length="23" mass="2733">MNKLISPMFDYNVKTQHVDYSTT</sequence>